<evidence type="ECO:0000259" key="5">
    <source>
        <dbReference type="PROSITE" id="PS51007"/>
    </source>
</evidence>
<keyword evidence="3 4" id="KW-0408">Iron</keyword>
<name>A0A1H5TY11_9RHOB</name>
<dbReference type="SUPFAM" id="SSF46626">
    <property type="entry name" value="Cytochrome c"/>
    <property type="match status" value="2"/>
</dbReference>
<dbReference type="PANTHER" id="PTHR35008:SF8">
    <property type="entry name" value="ALCOHOL DEHYDROGENASE CYTOCHROME C SUBUNIT"/>
    <property type="match status" value="1"/>
</dbReference>
<dbReference type="PANTHER" id="PTHR35008">
    <property type="entry name" value="BLL4482 PROTEIN-RELATED"/>
    <property type="match status" value="1"/>
</dbReference>
<sequence length="296" mass="31518">MRLIRWLIAAALLTGAAFWWLTGPRPLPDDATADLVGDAGRGETVFWAAGCASCHAAPGAKGAARLVLAGGYRIESPFGTFVAPNISPSPQGIGGWSTQDLANALIAGVSPDGRHYYPALPYTTYTRMTLQDVANLKAYLDTLPPSDSPSAAHELGFPFNVRRGLGLWKRLNLSPDWVLEAGDDPQLRRGRYLVEALGHCAECHTPRDALGGLDVARWMQGAPNPSGKGRIPPLTPDKLTWSAADIAYYLETGFTPDYDSAGGEMAQVVENLAHLSAEDRLAIAAYLKALPGPAAD</sequence>
<dbReference type="GO" id="GO:0020037">
    <property type="term" value="F:heme binding"/>
    <property type="evidence" value="ECO:0007669"/>
    <property type="project" value="InterPro"/>
</dbReference>
<protein>
    <submittedName>
        <fullName evidence="6">Cytochrome c, mono-and diheme variants</fullName>
    </submittedName>
</protein>
<feature type="domain" description="Cytochrome c" evidence="5">
    <location>
        <begin position="185"/>
        <end position="291"/>
    </location>
</feature>
<keyword evidence="1 4" id="KW-0349">Heme</keyword>
<dbReference type="Gene3D" id="1.10.760.10">
    <property type="entry name" value="Cytochrome c-like domain"/>
    <property type="match status" value="2"/>
</dbReference>
<evidence type="ECO:0000256" key="3">
    <source>
        <dbReference type="ARBA" id="ARBA00023004"/>
    </source>
</evidence>
<dbReference type="GO" id="GO:0009055">
    <property type="term" value="F:electron transfer activity"/>
    <property type="evidence" value="ECO:0007669"/>
    <property type="project" value="InterPro"/>
</dbReference>
<dbReference type="Pfam" id="PF00034">
    <property type="entry name" value="Cytochrom_C"/>
    <property type="match status" value="1"/>
</dbReference>
<accession>A0A1H5TY11</accession>
<dbReference type="GO" id="GO:0046872">
    <property type="term" value="F:metal ion binding"/>
    <property type="evidence" value="ECO:0007669"/>
    <property type="project" value="UniProtKB-KW"/>
</dbReference>
<dbReference type="Pfam" id="PF13442">
    <property type="entry name" value="Cytochrome_CBB3"/>
    <property type="match status" value="1"/>
</dbReference>
<dbReference type="EMBL" id="FNVD01000003">
    <property type="protein sequence ID" value="SEF67724.1"/>
    <property type="molecule type" value="Genomic_DNA"/>
</dbReference>
<dbReference type="RefSeq" id="WP_104007069.1">
    <property type="nucleotide sequence ID" value="NZ_FNVD01000003.1"/>
</dbReference>
<proteinExistence type="predicted"/>
<evidence type="ECO:0000256" key="1">
    <source>
        <dbReference type="ARBA" id="ARBA00022617"/>
    </source>
</evidence>
<dbReference type="PROSITE" id="PS51007">
    <property type="entry name" value="CYTC"/>
    <property type="match status" value="2"/>
</dbReference>
<dbReference type="AlphaFoldDB" id="A0A1H5TY11"/>
<dbReference type="InterPro" id="IPR036909">
    <property type="entry name" value="Cyt_c-like_dom_sf"/>
</dbReference>
<dbReference type="Proteomes" id="UP000236742">
    <property type="component" value="Unassembled WGS sequence"/>
</dbReference>
<keyword evidence="7" id="KW-1185">Reference proteome</keyword>
<organism evidence="6 7">
    <name type="scientific">Jhaorihella thermophila</name>
    <dbReference type="NCBI Taxonomy" id="488547"/>
    <lineage>
        <taxon>Bacteria</taxon>
        <taxon>Pseudomonadati</taxon>
        <taxon>Pseudomonadota</taxon>
        <taxon>Alphaproteobacteria</taxon>
        <taxon>Rhodobacterales</taxon>
        <taxon>Paracoccaceae</taxon>
        <taxon>Jhaorihella</taxon>
    </lineage>
</organism>
<evidence type="ECO:0000256" key="2">
    <source>
        <dbReference type="ARBA" id="ARBA00022723"/>
    </source>
</evidence>
<feature type="domain" description="Cytochrome c" evidence="5">
    <location>
        <begin position="37"/>
        <end position="144"/>
    </location>
</feature>
<reference evidence="6 7" key="1">
    <citation type="submission" date="2016-10" db="EMBL/GenBank/DDBJ databases">
        <authorList>
            <person name="de Groot N.N."/>
        </authorList>
    </citation>
    <scope>NUCLEOTIDE SEQUENCE [LARGE SCALE GENOMIC DNA]</scope>
    <source>
        <strain evidence="6 7">DSM 23413</strain>
    </source>
</reference>
<gene>
    <name evidence="6" type="ORF">SAMN05421751_10393</name>
</gene>
<dbReference type="OrthoDB" id="9811281at2"/>
<dbReference type="InterPro" id="IPR009056">
    <property type="entry name" value="Cyt_c-like_dom"/>
</dbReference>
<dbReference type="InterPro" id="IPR051459">
    <property type="entry name" value="Cytochrome_c-type_DH"/>
</dbReference>
<evidence type="ECO:0000313" key="7">
    <source>
        <dbReference type="Proteomes" id="UP000236742"/>
    </source>
</evidence>
<evidence type="ECO:0000313" key="6">
    <source>
        <dbReference type="EMBL" id="SEF67724.1"/>
    </source>
</evidence>
<keyword evidence="2 4" id="KW-0479">Metal-binding</keyword>
<evidence type="ECO:0000256" key="4">
    <source>
        <dbReference type="PROSITE-ProRule" id="PRU00433"/>
    </source>
</evidence>